<keyword evidence="10 12" id="KW-0472">Membrane</keyword>
<dbReference type="PANTHER" id="PTHR11351">
    <property type="entry name" value="ACYL-COA DESATURASE"/>
    <property type="match status" value="1"/>
</dbReference>
<keyword evidence="9" id="KW-0443">Lipid metabolism</keyword>
<dbReference type="InterPro" id="IPR015876">
    <property type="entry name" value="Acyl-CoA_DS"/>
</dbReference>
<evidence type="ECO:0000256" key="7">
    <source>
        <dbReference type="ARBA" id="ARBA00023002"/>
    </source>
</evidence>
<dbReference type="CDD" id="cd03505">
    <property type="entry name" value="Delta9-FADS-like"/>
    <property type="match status" value="1"/>
</dbReference>
<protein>
    <recommendedName>
        <fullName evidence="13">Fatty acid desaturase domain-containing protein</fullName>
    </recommendedName>
</protein>
<keyword evidence="5" id="KW-0276">Fatty acid metabolism</keyword>
<evidence type="ECO:0000256" key="6">
    <source>
        <dbReference type="ARBA" id="ARBA00022989"/>
    </source>
</evidence>
<dbReference type="Pfam" id="PF00487">
    <property type="entry name" value="FA_desaturase"/>
    <property type="match status" value="1"/>
</dbReference>
<feature type="domain" description="Fatty acid desaturase" evidence="13">
    <location>
        <begin position="41"/>
        <end position="235"/>
    </location>
</feature>
<evidence type="ECO:0000256" key="12">
    <source>
        <dbReference type="SAM" id="Phobius"/>
    </source>
</evidence>
<comment type="subcellular location">
    <subcellularLocation>
        <location evidence="1">Membrane</location>
        <topology evidence="1">Multi-pass membrane protein</topology>
    </subcellularLocation>
</comment>
<dbReference type="PANTHER" id="PTHR11351:SF31">
    <property type="entry name" value="DESATURASE 1, ISOFORM A-RELATED"/>
    <property type="match status" value="1"/>
</dbReference>
<feature type="transmembrane region" description="Helical" evidence="12">
    <location>
        <begin position="7"/>
        <end position="28"/>
    </location>
</feature>
<dbReference type="InterPro" id="IPR005804">
    <property type="entry name" value="FA_desaturase_dom"/>
</dbReference>
<keyword evidence="7" id="KW-0560">Oxidoreductase</keyword>
<keyword evidence="6 12" id="KW-1133">Transmembrane helix</keyword>
<evidence type="ECO:0000256" key="1">
    <source>
        <dbReference type="ARBA" id="ARBA00004141"/>
    </source>
</evidence>
<evidence type="ECO:0000256" key="9">
    <source>
        <dbReference type="ARBA" id="ARBA00023098"/>
    </source>
</evidence>
<evidence type="ECO:0000313" key="15">
    <source>
        <dbReference type="Proteomes" id="UP001165044"/>
    </source>
</evidence>
<evidence type="ECO:0000256" key="2">
    <source>
        <dbReference type="ARBA" id="ARBA00008749"/>
    </source>
</evidence>
<evidence type="ECO:0000256" key="3">
    <source>
        <dbReference type="ARBA" id="ARBA00022516"/>
    </source>
</evidence>
<reference evidence="14" key="1">
    <citation type="journal article" date="2023" name="Antonie Van Leeuwenhoek">
        <title>Mesoterricola silvestris gen. nov., sp. nov., Mesoterricola sediminis sp. nov., Geothrix oryzae sp. nov., Geothrix edaphica sp. nov., Geothrix rubra sp. nov., and Geothrix limicola sp. nov., six novel members of Acidobacteriota isolated from soils.</title>
        <authorList>
            <person name="Itoh H."/>
            <person name="Sugisawa Y."/>
            <person name="Mise K."/>
            <person name="Xu Z."/>
            <person name="Kuniyasu M."/>
            <person name="Ushijima N."/>
            <person name="Kawano K."/>
            <person name="Kobayashi E."/>
            <person name="Shiratori Y."/>
            <person name="Masuda Y."/>
            <person name="Senoo K."/>
        </authorList>
    </citation>
    <scope>NUCLEOTIDE SEQUENCE</scope>
    <source>
        <strain evidence="14">Red802</strain>
    </source>
</reference>
<evidence type="ECO:0000256" key="8">
    <source>
        <dbReference type="ARBA" id="ARBA00023004"/>
    </source>
</evidence>
<accession>A0ABQ5Q0Z3</accession>
<feature type="transmembrane region" description="Helical" evidence="12">
    <location>
        <begin position="150"/>
        <end position="167"/>
    </location>
</feature>
<sequence>MVHGKRWNLLNTLFLTGTLALALVLVPWRLATSGLRWSEALVFLAMIFAVGTAISGGYHRLFSHRAYKASWPVRFLFLCFGAAAFENSVLKWASDHRVHHQHVDTDKDPYTIGKGFWYAHWTWVMEAKELPLAGVADLEKDPLVRWQHRHHFLIGAVVATIPLWIGLATGNVLGHLVFGVALRIVMTHHTTFFINSAAHMFGSRPYTDTNTARDNWLLAPLTYGEGYHNFHHLWQWDYRNGALWYQWDTTKWLLNVLAWMGLVGQFRRVPAAVMTRARLHMEEKRLRERLALASPGSAHPMRDRLEAARLKLDAALAALHDRHEAWQAKQAEWRAKGLAKGRATAEAWREAKAERKAALALHRAELRSAWAEWKAARLEVRSALVYA</sequence>
<organism evidence="14 15">
    <name type="scientific">Geothrix edaphica</name>
    <dbReference type="NCBI Taxonomy" id="2927976"/>
    <lineage>
        <taxon>Bacteria</taxon>
        <taxon>Pseudomonadati</taxon>
        <taxon>Acidobacteriota</taxon>
        <taxon>Holophagae</taxon>
        <taxon>Holophagales</taxon>
        <taxon>Holophagaceae</taxon>
        <taxon>Geothrix</taxon>
    </lineage>
</organism>
<dbReference type="PRINTS" id="PR00075">
    <property type="entry name" value="FACDDSATRASE"/>
</dbReference>
<dbReference type="EMBL" id="BSDC01000004">
    <property type="protein sequence ID" value="GLH68319.1"/>
    <property type="molecule type" value="Genomic_DNA"/>
</dbReference>
<comment type="similarity">
    <text evidence="2">Belongs to the fatty acid desaturase type 2 family.</text>
</comment>
<keyword evidence="3" id="KW-0444">Lipid biosynthesis</keyword>
<evidence type="ECO:0000313" key="14">
    <source>
        <dbReference type="EMBL" id="GLH68319.1"/>
    </source>
</evidence>
<keyword evidence="8" id="KW-0408">Iron</keyword>
<keyword evidence="4 12" id="KW-0812">Transmembrane</keyword>
<evidence type="ECO:0000256" key="10">
    <source>
        <dbReference type="ARBA" id="ARBA00023136"/>
    </source>
</evidence>
<proteinExistence type="inferred from homology"/>
<dbReference type="Proteomes" id="UP001165044">
    <property type="component" value="Unassembled WGS sequence"/>
</dbReference>
<keyword evidence="15" id="KW-1185">Reference proteome</keyword>
<evidence type="ECO:0000256" key="5">
    <source>
        <dbReference type="ARBA" id="ARBA00022832"/>
    </source>
</evidence>
<feature type="transmembrane region" description="Helical" evidence="12">
    <location>
        <begin position="40"/>
        <end position="58"/>
    </location>
</feature>
<keyword evidence="11" id="KW-0275">Fatty acid biosynthesis</keyword>
<gene>
    <name evidence="14" type="ORF">GETHED_26830</name>
</gene>
<evidence type="ECO:0000259" key="13">
    <source>
        <dbReference type="Pfam" id="PF00487"/>
    </source>
</evidence>
<name>A0ABQ5Q0Z3_9BACT</name>
<comment type="caution">
    <text evidence="14">The sequence shown here is derived from an EMBL/GenBank/DDBJ whole genome shotgun (WGS) entry which is preliminary data.</text>
</comment>
<evidence type="ECO:0000256" key="4">
    <source>
        <dbReference type="ARBA" id="ARBA00022692"/>
    </source>
</evidence>
<evidence type="ECO:0000256" key="11">
    <source>
        <dbReference type="ARBA" id="ARBA00023160"/>
    </source>
</evidence>
<dbReference type="RefSeq" id="WP_285610154.1">
    <property type="nucleotide sequence ID" value="NZ_BSDC01000004.1"/>
</dbReference>